<sequence>MSNSATAIAASSNGRPRLNPAITAKLQALDPLLDSEWHKEVSALFKDLSNVERKYAFSRHLAPKGIRLDTQAKKLVFPGRPSPTEIRGEIKSPQLHSIINKLEKTYQELRITRDVFDFADLLESSLSIVESFDPNSDLAQKREKNRVRQAHLDQLVSIVRESEFTPPQTRRGLTTGIIKDYLIEVFIRHQMLGYRFRLTPIDELRQWNHPLIAEQIANEAEVRQCDVITTTRYIYLVGPVRDFKQNPYSARRFLSEDSAMNESTAFFQAMAIPLKSLNINKIANHLLWTVTRILTLERQISQDIVKLVEQFKDARLNALQPILKLEIAADGSELEEQIRKRLTAYEEVLVQQILSKLPLAVRQLAKSNDDHDYLFFHLHSLISQLATDVRDYASQYAVAYSKSAEELELRLLSYLCLIEKRQDQIFSVQSQKGPASSANSNTPAQEFRSAINTFEPQAHKLQQKLQALYSAQQKPRGKFGTWWDEVRNTHHKRLAAMASLEREAGQNQKQCLVSMIKTCKRLADLTVFLELEDVIEVDDNQRHYALPAGIEGISALPYLVQLWEDHTLLNFTHLRKSLGENV</sequence>
<proteinExistence type="predicted"/>
<gene>
    <name evidence="1" type="ORF">IB286_09215</name>
</gene>
<dbReference type="EMBL" id="JACXLD010000004">
    <property type="protein sequence ID" value="MBD2859185.1"/>
    <property type="molecule type" value="Genomic_DNA"/>
</dbReference>
<evidence type="ECO:0000313" key="1">
    <source>
        <dbReference type="EMBL" id="MBD2859185.1"/>
    </source>
</evidence>
<dbReference type="AlphaFoldDB" id="A0A927C0V5"/>
<organism evidence="1 2">
    <name type="scientific">Spongiibacter pelagi</name>
    <dbReference type="NCBI Taxonomy" id="2760804"/>
    <lineage>
        <taxon>Bacteria</taxon>
        <taxon>Pseudomonadati</taxon>
        <taxon>Pseudomonadota</taxon>
        <taxon>Gammaproteobacteria</taxon>
        <taxon>Cellvibrionales</taxon>
        <taxon>Spongiibacteraceae</taxon>
        <taxon>Spongiibacter</taxon>
    </lineage>
</organism>
<evidence type="ECO:0000313" key="2">
    <source>
        <dbReference type="Proteomes" id="UP000610558"/>
    </source>
</evidence>
<name>A0A927C0V5_9GAMM</name>
<dbReference type="Proteomes" id="UP000610558">
    <property type="component" value="Unassembled WGS sequence"/>
</dbReference>
<keyword evidence="2" id="KW-1185">Reference proteome</keyword>
<protein>
    <submittedName>
        <fullName evidence="1">Uncharacterized protein</fullName>
    </submittedName>
</protein>
<accession>A0A927C0V5</accession>
<comment type="caution">
    <text evidence="1">The sequence shown here is derived from an EMBL/GenBank/DDBJ whole genome shotgun (WGS) entry which is preliminary data.</text>
</comment>
<reference evidence="1" key="1">
    <citation type="submission" date="2020-09" db="EMBL/GenBank/DDBJ databases">
        <authorList>
            <person name="Yoon J.-W."/>
        </authorList>
    </citation>
    <scope>NUCLEOTIDE SEQUENCE</scope>
    <source>
        <strain evidence="1">KMU-158</strain>
    </source>
</reference>